<dbReference type="EMBL" id="JABSTQ010010949">
    <property type="protein sequence ID" value="KAG0416502.1"/>
    <property type="molecule type" value="Genomic_DNA"/>
</dbReference>
<reference evidence="1 2" key="1">
    <citation type="journal article" date="2020" name="Cell">
        <title>Large-Scale Comparative Analyses of Tick Genomes Elucidate Their Genetic Diversity and Vector Capacities.</title>
        <authorList>
            <consortium name="Tick Genome and Microbiome Consortium (TIGMIC)"/>
            <person name="Jia N."/>
            <person name="Wang J."/>
            <person name="Shi W."/>
            <person name="Du L."/>
            <person name="Sun Y."/>
            <person name="Zhan W."/>
            <person name="Jiang J.F."/>
            <person name="Wang Q."/>
            <person name="Zhang B."/>
            <person name="Ji P."/>
            <person name="Bell-Sakyi L."/>
            <person name="Cui X.M."/>
            <person name="Yuan T.T."/>
            <person name="Jiang B.G."/>
            <person name="Yang W.F."/>
            <person name="Lam T.T."/>
            <person name="Chang Q.C."/>
            <person name="Ding S.J."/>
            <person name="Wang X.J."/>
            <person name="Zhu J.G."/>
            <person name="Ruan X.D."/>
            <person name="Zhao L."/>
            <person name="Wei J.T."/>
            <person name="Ye R.Z."/>
            <person name="Que T.C."/>
            <person name="Du C.H."/>
            <person name="Zhou Y.H."/>
            <person name="Cheng J.X."/>
            <person name="Dai P.F."/>
            <person name="Guo W.B."/>
            <person name="Han X.H."/>
            <person name="Huang E.J."/>
            <person name="Li L.F."/>
            <person name="Wei W."/>
            <person name="Gao Y.C."/>
            <person name="Liu J.Z."/>
            <person name="Shao H.Z."/>
            <person name="Wang X."/>
            <person name="Wang C.C."/>
            <person name="Yang T.C."/>
            <person name="Huo Q.B."/>
            <person name="Li W."/>
            <person name="Chen H.Y."/>
            <person name="Chen S.E."/>
            <person name="Zhou L.G."/>
            <person name="Ni X.B."/>
            <person name="Tian J.H."/>
            <person name="Sheng Y."/>
            <person name="Liu T."/>
            <person name="Pan Y.S."/>
            <person name="Xia L.Y."/>
            <person name="Li J."/>
            <person name="Zhao F."/>
            <person name="Cao W.C."/>
        </authorList>
    </citation>
    <scope>NUCLEOTIDE SEQUENCE [LARGE SCALE GENOMIC DNA]</scope>
    <source>
        <strain evidence="1">Iper-2018</strain>
    </source>
</reference>
<gene>
    <name evidence="1" type="ORF">HPB47_006359</name>
</gene>
<comment type="caution">
    <text evidence="1">The sequence shown here is derived from an EMBL/GenBank/DDBJ whole genome shotgun (WGS) entry which is preliminary data.</text>
</comment>
<organism evidence="1 2">
    <name type="scientific">Ixodes persulcatus</name>
    <name type="common">Taiga tick</name>
    <dbReference type="NCBI Taxonomy" id="34615"/>
    <lineage>
        <taxon>Eukaryota</taxon>
        <taxon>Metazoa</taxon>
        <taxon>Ecdysozoa</taxon>
        <taxon>Arthropoda</taxon>
        <taxon>Chelicerata</taxon>
        <taxon>Arachnida</taxon>
        <taxon>Acari</taxon>
        <taxon>Parasitiformes</taxon>
        <taxon>Ixodida</taxon>
        <taxon>Ixodoidea</taxon>
        <taxon>Ixodidae</taxon>
        <taxon>Ixodinae</taxon>
        <taxon>Ixodes</taxon>
    </lineage>
</organism>
<sequence>MTDSDESQQRRTEISHCRSSRRSVFGFLENVLIALVPRQRRGGGFSAAVGQPCNWLEQSVWSDFGQNNESVGELWLGLLRFYTEVFDFRADVVCIRHREPVTRLQKSWTSRCIAIEDPFKLDHNLGNGVSRKMNASIMKALIKGRALFGTPFRKPPTADDSYIGYFFGGRQLVDGHHPNYRGCRLCSQIGHRVKDCPRRRGANNSGRQNDRVQEGGTHSKRSRDYLSRRGRAPQDNWRQPQNGA</sequence>
<proteinExistence type="predicted"/>
<name>A0AC60PB76_IXOPE</name>
<dbReference type="Proteomes" id="UP000805193">
    <property type="component" value="Unassembled WGS sequence"/>
</dbReference>
<keyword evidence="2" id="KW-1185">Reference proteome</keyword>
<evidence type="ECO:0000313" key="1">
    <source>
        <dbReference type="EMBL" id="KAG0416502.1"/>
    </source>
</evidence>
<evidence type="ECO:0000313" key="2">
    <source>
        <dbReference type="Proteomes" id="UP000805193"/>
    </source>
</evidence>
<protein>
    <submittedName>
        <fullName evidence="1">Uncharacterized protein</fullName>
    </submittedName>
</protein>
<accession>A0AC60PB76</accession>